<protein>
    <submittedName>
        <fullName evidence="2">Uncharacterized protein LOC113086211 isoform X2</fullName>
    </submittedName>
</protein>
<accession>A0A6P6NQ83</accession>
<dbReference type="Proteomes" id="UP000515129">
    <property type="component" value="Unplaced"/>
</dbReference>
<reference evidence="2" key="1">
    <citation type="submission" date="2025-08" db="UniProtKB">
        <authorList>
            <consortium name="RefSeq"/>
        </authorList>
    </citation>
    <scope>IDENTIFICATION</scope>
    <source>
        <strain evidence="2">Wakin</strain>
        <tissue evidence="2">Muscle</tissue>
    </source>
</reference>
<dbReference type="RefSeq" id="XP_026111145.1">
    <property type="nucleotide sequence ID" value="XM_026255360.1"/>
</dbReference>
<dbReference type="GeneID" id="113086211"/>
<keyword evidence="1" id="KW-1185">Reference proteome</keyword>
<evidence type="ECO:0000313" key="2">
    <source>
        <dbReference type="RefSeq" id="XP_026111145.1"/>
    </source>
</evidence>
<gene>
    <name evidence="2" type="primary">LOC113086211</name>
</gene>
<name>A0A6P6NQ83_CARAU</name>
<evidence type="ECO:0000313" key="1">
    <source>
        <dbReference type="Proteomes" id="UP000515129"/>
    </source>
</evidence>
<organism evidence="1 2">
    <name type="scientific">Carassius auratus</name>
    <name type="common">Goldfish</name>
    <dbReference type="NCBI Taxonomy" id="7957"/>
    <lineage>
        <taxon>Eukaryota</taxon>
        <taxon>Metazoa</taxon>
        <taxon>Chordata</taxon>
        <taxon>Craniata</taxon>
        <taxon>Vertebrata</taxon>
        <taxon>Euteleostomi</taxon>
        <taxon>Actinopterygii</taxon>
        <taxon>Neopterygii</taxon>
        <taxon>Teleostei</taxon>
        <taxon>Ostariophysi</taxon>
        <taxon>Cypriniformes</taxon>
        <taxon>Cyprinidae</taxon>
        <taxon>Cyprininae</taxon>
        <taxon>Carassius</taxon>
    </lineage>
</organism>
<dbReference type="AlphaFoldDB" id="A0A6P6NQ83"/>
<sequence>MRSLLPLFIHISSVKQEDECTKLYYTNNKASLSLSQFVYYYLVTFINALVQLAHQRGRGHMYHPSIVGATLETYRSGVFCGGSRSVLEGNQGDVVGPDGVPAVQRRSPCGCDDAGGDLTIQKLLQSQSHFTEGNAGTGSLATIGNSTKQISCLLYIWPRTSDEN</sequence>
<proteinExistence type="predicted"/>